<dbReference type="PANTHER" id="PTHR48021">
    <property type="match status" value="1"/>
</dbReference>
<gene>
    <name evidence="10" type="ORF">g.12252</name>
</gene>
<dbReference type="AlphaFoldDB" id="A0A1B6KYQ3"/>
<keyword evidence="2" id="KW-0813">Transport</keyword>
<feature type="transmembrane region" description="Helical" evidence="8">
    <location>
        <begin position="378"/>
        <end position="398"/>
    </location>
</feature>
<sequence>MDSQPSRNNLYLSVAILNVGYLIYGTTFAWSSPVLMKLTLTDAEGSTVASMLSLGSVLGPFISGTILNHLGRKYTVGLAMLLEIGSYLMLTMSSGFIPLSVGRFLSGVSCGMAFSTFPMYVAEISEDCVRGLLNTLSQLSICSGSLLMYTVGSYASYAVLHYVMLGLCAAFFLLFPLLPHSPYALVMKNKISQAEKTLTWLRQNRPRSFIEKELQLIQNNVEESRGESGSVQELLATRGNRRALTICTTLLVLQQFSGVTVVLFYAGQIFQMTGSSLSSSASSIVMGVVMTLSASICPVAVKCFGYKKPLLVSAAGMAMGIGGLAMFFILKYNHFEVDSIGWLPLLSIVVYILFFNTGFANIPWALSGELFPANVKPVATTIIASTCGLVAFFTSKLFPDLMALMGIEFLFMACSFFCGISVVFVTLVVQDTSGLSFAEIQEILNGRKRKHVSVKQSVLSDVKYDTTHM</sequence>
<dbReference type="Pfam" id="PF00083">
    <property type="entry name" value="Sugar_tr"/>
    <property type="match status" value="1"/>
</dbReference>
<reference evidence="10" key="1">
    <citation type="submission" date="2015-11" db="EMBL/GenBank/DDBJ databases">
        <title>De novo transcriptome assembly of four potential Pierce s Disease insect vectors from Arizona vineyards.</title>
        <authorList>
            <person name="Tassone E.E."/>
        </authorList>
    </citation>
    <scope>NUCLEOTIDE SEQUENCE</scope>
</reference>
<dbReference type="InterPro" id="IPR050549">
    <property type="entry name" value="MFS_Trehalose_Transporter"/>
</dbReference>
<feature type="transmembrane region" description="Helical" evidence="8">
    <location>
        <begin position="342"/>
        <end position="366"/>
    </location>
</feature>
<feature type="transmembrane region" description="Helical" evidence="8">
    <location>
        <begin position="48"/>
        <end position="67"/>
    </location>
</feature>
<dbReference type="PANTHER" id="PTHR48021:SF47">
    <property type="entry name" value="GH17672P"/>
    <property type="match status" value="1"/>
</dbReference>
<dbReference type="SUPFAM" id="SSF103473">
    <property type="entry name" value="MFS general substrate transporter"/>
    <property type="match status" value="1"/>
</dbReference>
<dbReference type="Gene3D" id="1.20.1250.20">
    <property type="entry name" value="MFS general substrate transporter like domains"/>
    <property type="match status" value="1"/>
</dbReference>
<dbReference type="GO" id="GO:0005886">
    <property type="term" value="C:plasma membrane"/>
    <property type="evidence" value="ECO:0007669"/>
    <property type="project" value="UniProtKB-SubCell"/>
</dbReference>
<feature type="domain" description="Major facilitator superfamily (MFS) profile" evidence="9">
    <location>
        <begin position="1"/>
        <end position="433"/>
    </location>
</feature>
<feature type="transmembrane region" description="Helical" evidence="8">
    <location>
        <begin position="243"/>
        <end position="267"/>
    </location>
</feature>
<evidence type="ECO:0000313" key="10">
    <source>
        <dbReference type="EMBL" id="JAT16593.1"/>
    </source>
</evidence>
<evidence type="ECO:0000256" key="8">
    <source>
        <dbReference type="SAM" id="Phobius"/>
    </source>
</evidence>
<comment type="subcellular location">
    <subcellularLocation>
        <location evidence="1">Cell membrane</location>
        <topology evidence="1">Multi-pass membrane protein</topology>
    </subcellularLocation>
</comment>
<keyword evidence="5 8" id="KW-0812">Transmembrane</keyword>
<name>A0A1B6KYQ3_9HEMI</name>
<evidence type="ECO:0000256" key="7">
    <source>
        <dbReference type="ARBA" id="ARBA00023136"/>
    </source>
</evidence>
<keyword evidence="7 8" id="KW-0472">Membrane</keyword>
<dbReference type="InterPro" id="IPR020846">
    <property type="entry name" value="MFS_dom"/>
</dbReference>
<feature type="transmembrane region" description="Helical" evidence="8">
    <location>
        <begin position="410"/>
        <end position="429"/>
    </location>
</feature>
<evidence type="ECO:0000256" key="4">
    <source>
        <dbReference type="ARBA" id="ARBA00022597"/>
    </source>
</evidence>
<evidence type="ECO:0000256" key="3">
    <source>
        <dbReference type="ARBA" id="ARBA00022475"/>
    </source>
</evidence>
<dbReference type="EMBL" id="GEBQ01023384">
    <property type="protein sequence ID" value="JAT16593.1"/>
    <property type="molecule type" value="Transcribed_RNA"/>
</dbReference>
<dbReference type="InterPro" id="IPR003663">
    <property type="entry name" value="Sugar/inositol_transpt"/>
</dbReference>
<dbReference type="InterPro" id="IPR005829">
    <property type="entry name" value="Sugar_transporter_CS"/>
</dbReference>
<feature type="transmembrane region" description="Helical" evidence="8">
    <location>
        <begin position="279"/>
        <end position="301"/>
    </location>
</feature>
<dbReference type="PROSITE" id="PS00217">
    <property type="entry name" value="SUGAR_TRANSPORT_2"/>
    <property type="match status" value="1"/>
</dbReference>
<protein>
    <recommendedName>
        <fullName evidence="9">Major facilitator superfamily (MFS) profile domain-containing protein</fullName>
    </recommendedName>
</protein>
<feature type="transmembrane region" description="Helical" evidence="8">
    <location>
        <begin position="158"/>
        <end position="178"/>
    </location>
</feature>
<organism evidence="10">
    <name type="scientific">Graphocephala atropunctata</name>
    <dbReference type="NCBI Taxonomy" id="36148"/>
    <lineage>
        <taxon>Eukaryota</taxon>
        <taxon>Metazoa</taxon>
        <taxon>Ecdysozoa</taxon>
        <taxon>Arthropoda</taxon>
        <taxon>Hexapoda</taxon>
        <taxon>Insecta</taxon>
        <taxon>Pterygota</taxon>
        <taxon>Neoptera</taxon>
        <taxon>Paraneoptera</taxon>
        <taxon>Hemiptera</taxon>
        <taxon>Auchenorrhyncha</taxon>
        <taxon>Membracoidea</taxon>
        <taxon>Cicadellidae</taxon>
        <taxon>Cicadellinae</taxon>
        <taxon>Cicadellini</taxon>
        <taxon>Graphocephala</taxon>
    </lineage>
</organism>
<feature type="transmembrane region" description="Helical" evidence="8">
    <location>
        <begin position="310"/>
        <end position="330"/>
    </location>
</feature>
<evidence type="ECO:0000256" key="2">
    <source>
        <dbReference type="ARBA" id="ARBA00022448"/>
    </source>
</evidence>
<feature type="transmembrane region" description="Helical" evidence="8">
    <location>
        <begin position="12"/>
        <end position="36"/>
    </location>
</feature>
<accession>A0A1B6KYQ3</accession>
<evidence type="ECO:0000256" key="1">
    <source>
        <dbReference type="ARBA" id="ARBA00004651"/>
    </source>
</evidence>
<proteinExistence type="predicted"/>
<dbReference type="GO" id="GO:0022857">
    <property type="term" value="F:transmembrane transporter activity"/>
    <property type="evidence" value="ECO:0007669"/>
    <property type="project" value="InterPro"/>
</dbReference>
<feature type="transmembrane region" description="Helical" evidence="8">
    <location>
        <begin position="74"/>
        <end position="97"/>
    </location>
</feature>
<dbReference type="PROSITE" id="PS50850">
    <property type="entry name" value="MFS"/>
    <property type="match status" value="1"/>
</dbReference>
<dbReference type="FunFam" id="1.20.1250.20:FF:000218">
    <property type="entry name" value="facilitated trehalose transporter Tret1"/>
    <property type="match status" value="1"/>
</dbReference>
<evidence type="ECO:0000256" key="6">
    <source>
        <dbReference type="ARBA" id="ARBA00022989"/>
    </source>
</evidence>
<keyword evidence="4" id="KW-0762">Sugar transport</keyword>
<dbReference type="InterPro" id="IPR036259">
    <property type="entry name" value="MFS_trans_sf"/>
</dbReference>
<evidence type="ECO:0000259" key="9">
    <source>
        <dbReference type="PROSITE" id="PS50850"/>
    </source>
</evidence>
<keyword evidence="3" id="KW-1003">Cell membrane</keyword>
<keyword evidence="6 8" id="KW-1133">Transmembrane helix</keyword>
<dbReference type="PRINTS" id="PR00171">
    <property type="entry name" value="SUGRTRNSPORT"/>
</dbReference>
<dbReference type="InterPro" id="IPR005828">
    <property type="entry name" value="MFS_sugar_transport-like"/>
</dbReference>
<evidence type="ECO:0000256" key="5">
    <source>
        <dbReference type="ARBA" id="ARBA00022692"/>
    </source>
</evidence>